<feature type="non-terminal residue" evidence="2">
    <location>
        <position position="67"/>
    </location>
</feature>
<accession>A0A1Y3AQG7</accession>
<dbReference type="OrthoDB" id="10598484at2759"/>
<sequence length="67" mass="7632">MLIKILLFSGLGLAVLVTENYGRSIGPSEMKIQQQPQGRSFESFFSDVERKKNSFLEYLNQTMSEKA</sequence>
<gene>
    <name evidence="2" type="ORF">BLA29_003950</name>
</gene>
<dbReference type="EMBL" id="MUJZ01064406">
    <property type="protein sequence ID" value="OTF70702.1"/>
    <property type="molecule type" value="Genomic_DNA"/>
</dbReference>
<reference evidence="2 3" key="1">
    <citation type="submission" date="2017-03" db="EMBL/GenBank/DDBJ databases">
        <title>Genome Survey of Euroglyphus maynei.</title>
        <authorList>
            <person name="Arlian L.G."/>
            <person name="Morgan M.S."/>
            <person name="Rider S.D."/>
        </authorList>
    </citation>
    <scope>NUCLEOTIDE SEQUENCE [LARGE SCALE GENOMIC DNA]</scope>
    <source>
        <strain evidence="2">Arlian Lab</strain>
        <tissue evidence="2">Whole body</tissue>
    </source>
</reference>
<evidence type="ECO:0000313" key="3">
    <source>
        <dbReference type="Proteomes" id="UP000194236"/>
    </source>
</evidence>
<proteinExistence type="predicted"/>
<dbReference type="Proteomes" id="UP000194236">
    <property type="component" value="Unassembled WGS sequence"/>
</dbReference>
<keyword evidence="1" id="KW-0732">Signal</keyword>
<keyword evidence="3" id="KW-1185">Reference proteome</keyword>
<name>A0A1Y3AQG7_EURMA</name>
<feature type="chain" id="PRO_5013209107" evidence="1">
    <location>
        <begin position="23"/>
        <end position="67"/>
    </location>
</feature>
<evidence type="ECO:0000256" key="1">
    <source>
        <dbReference type="SAM" id="SignalP"/>
    </source>
</evidence>
<organism evidence="2 3">
    <name type="scientific">Euroglyphus maynei</name>
    <name type="common">Mayne's house dust mite</name>
    <dbReference type="NCBI Taxonomy" id="6958"/>
    <lineage>
        <taxon>Eukaryota</taxon>
        <taxon>Metazoa</taxon>
        <taxon>Ecdysozoa</taxon>
        <taxon>Arthropoda</taxon>
        <taxon>Chelicerata</taxon>
        <taxon>Arachnida</taxon>
        <taxon>Acari</taxon>
        <taxon>Acariformes</taxon>
        <taxon>Sarcoptiformes</taxon>
        <taxon>Astigmata</taxon>
        <taxon>Psoroptidia</taxon>
        <taxon>Analgoidea</taxon>
        <taxon>Pyroglyphidae</taxon>
        <taxon>Pyroglyphinae</taxon>
        <taxon>Euroglyphus</taxon>
    </lineage>
</organism>
<feature type="signal peptide" evidence="1">
    <location>
        <begin position="1"/>
        <end position="22"/>
    </location>
</feature>
<dbReference type="AlphaFoldDB" id="A0A1Y3AQG7"/>
<evidence type="ECO:0000313" key="2">
    <source>
        <dbReference type="EMBL" id="OTF70702.1"/>
    </source>
</evidence>
<comment type="caution">
    <text evidence="2">The sequence shown here is derived from an EMBL/GenBank/DDBJ whole genome shotgun (WGS) entry which is preliminary data.</text>
</comment>
<protein>
    <submittedName>
        <fullName evidence="2">Uncharacterized protein</fullName>
    </submittedName>
</protein>